<dbReference type="PANTHER" id="PTHR24171">
    <property type="entry name" value="ANKYRIN REPEAT DOMAIN-CONTAINING PROTEIN 39-RELATED"/>
    <property type="match status" value="1"/>
</dbReference>
<dbReference type="InterPro" id="IPR036770">
    <property type="entry name" value="Ankyrin_rpt-contain_sf"/>
</dbReference>
<dbReference type="Pfam" id="PF24120">
    <property type="entry name" value="SsdA_C"/>
    <property type="match status" value="1"/>
</dbReference>
<dbReference type="SUPFAM" id="SSF48403">
    <property type="entry name" value="Ankyrin repeat"/>
    <property type="match status" value="1"/>
</dbReference>
<proteinExistence type="predicted"/>
<feature type="repeat" description="ANK" evidence="3">
    <location>
        <begin position="269"/>
        <end position="301"/>
    </location>
</feature>
<dbReference type="PROSITE" id="PS50088">
    <property type="entry name" value="ANK_REPEAT"/>
    <property type="match status" value="2"/>
</dbReference>
<sequence>MADSPTLQPSDPRTPTPSHEEPSDAGESARKQNKFLPATIAVCWNSAIVKVLCPFCEEIHEHRINHFAHDPDTGDRIRDGKGLCKYDGPSPTRLENRVSHCRRRDTKTMNSNPIYTILFPFEENSRVAKLSFEVDKKQKGFNTVGLGIKYRDLWDTEKEGELPEAMENLSLGDGDDNAHAAKSLDVDGMRKEFTQPEREWIIWAACTGGVKGDKGLKECLEPSPHPSTLLEFRNEEGESLLGIAARYGYVEVVEYLLERGCDVNVTDDKGRTPLMEAALWGFPDIVKVLLRAGANKFLKDQQGLTAGDLWNESGRNKTERSNRERTSKFRGKWPSQLIPKGIRYKIHDLLDKCLSLRAVLLGPVRGLQDEHFHKSETVGTISLFLPYHQDGHSHKSETAGTTSPFRPSHVVRVYMRYDITDKTEKTVAILFRNKFPLFPAVAVSGWRGDKKEEFHPPENKLVQLNRAYWALEARNVARDIRFEFEEHCFDDYKGSYFSSHAEAQLMAFSVRKNYMFPLYNDKGVEDDLYQLFKLQPRNTAAEIVVTKKPCDSCKAFRDAIWEKIEIDFSIRQLDVKTESPWDHLGDYVNLTS</sequence>
<protein>
    <recommendedName>
        <fullName evidence="5">Single-strand DNA deaminase toxin A-like C-terminal domain-containing protein</fullName>
    </recommendedName>
</protein>
<dbReference type="AlphaFoldDB" id="A0AAN7BNW9"/>
<evidence type="ECO:0000256" key="1">
    <source>
        <dbReference type="ARBA" id="ARBA00022737"/>
    </source>
</evidence>
<keyword evidence="7" id="KW-1185">Reference proteome</keyword>
<evidence type="ECO:0000259" key="5">
    <source>
        <dbReference type="Pfam" id="PF24120"/>
    </source>
</evidence>
<dbReference type="Pfam" id="PF12796">
    <property type="entry name" value="Ank_2"/>
    <property type="match status" value="1"/>
</dbReference>
<evidence type="ECO:0000313" key="7">
    <source>
        <dbReference type="Proteomes" id="UP001301958"/>
    </source>
</evidence>
<dbReference type="InterPro" id="IPR002110">
    <property type="entry name" value="Ankyrin_rpt"/>
</dbReference>
<evidence type="ECO:0000256" key="3">
    <source>
        <dbReference type="PROSITE-ProRule" id="PRU00023"/>
    </source>
</evidence>
<reference evidence="6" key="1">
    <citation type="journal article" date="2023" name="Mol. Phylogenet. Evol.">
        <title>Genome-scale phylogeny and comparative genomics of the fungal order Sordariales.</title>
        <authorList>
            <person name="Hensen N."/>
            <person name="Bonometti L."/>
            <person name="Westerberg I."/>
            <person name="Brannstrom I.O."/>
            <person name="Guillou S."/>
            <person name="Cros-Aarteil S."/>
            <person name="Calhoun S."/>
            <person name="Haridas S."/>
            <person name="Kuo A."/>
            <person name="Mondo S."/>
            <person name="Pangilinan J."/>
            <person name="Riley R."/>
            <person name="LaButti K."/>
            <person name="Andreopoulos B."/>
            <person name="Lipzen A."/>
            <person name="Chen C."/>
            <person name="Yan M."/>
            <person name="Daum C."/>
            <person name="Ng V."/>
            <person name="Clum A."/>
            <person name="Steindorff A."/>
            <person name="Ohm R.A."/>
            <person name="Martin F."/>
            <person name="Silar P."/>
            <person name="Natvig D.O."/>
            <person name="Lalanne C."/>
            <person name="Gautier V."/>
            <person name="Ament-Velasquez S.L."/>
            <person name="Kruys A."/>
            <person name="Hutchinson M.I."/>
            <person name="Powell A.J."/>
            <person name="Barry K."/>
            <person name="Miller A.N."/>
            <person name="Grigoriev I.V."/>
            <person name="Debuchy R."/>
            <person name="Gladieux P."/>
            <person name="Hiltunen Thoren M."/>
            <person name="Johannesson H."/>
        </authorList>
    </citation>
    <scope>NUCLEOTIDE SEQUENCE</scope>
    <source>
        <strain evidence="6">CBS 990.96</strain>
    </source>
</reference>
<evidence type="ECO:0000256" key="4">
    <source>
        <dbReference type="SAM" id="MobiDB-lite"/>
    </source>
</evidence>
<organism evidence="6 7">
    <name type="scientific">Podospora fimiseda</name>
    <dbReference type="NCBI Taxonomy" id="252190"/>
    <lineage>
        <taxon>Eukaryota</taxon>
        <taxon>Fungi</taxon>
        <taxon>Dikarya</taxon>
        <taxon>Ascomycota</taxon>
        <taxon>Pezizomycotina</taxon>
        <taxon>Sordariomycetes</taxon>
        <taxon>Sordariomycetidae</taxon>
        <taxon>Sordariales</taxon>
        <taxon>Podosporaceae</taxon>
        <taxon>Podospora</taxon>
    </lineage>
</organism>
<feature type="region of interest" description="Disordered" evidence="4">
    <location>
        <begin position="1"/>
        <end position="29"/>
    </location>
</feature>
<accession>A0AAN7BNW9</accession>
<gene>
    <name evidence="6" type="ORF">QBC38DRAFT_208030</name>
</gene>
<comment type="caution">
    <text evidence="6">The sequence shown here is derived from an EMBL/GenBank/DDBJ whole genome shotgun (WGS) entry which is preliminary data.</text>
</comment>
<dbReference type="PROSITE" id="PS50297">
    <property type="entry name" value="ANK_REP_REGION"/>
    <property type="match status" value="2"/>
</dbReference>
<feature type="compositionally biased region" description="Basic and acidic residues" evidence="4">
    <location>
        <begin position="18"/>
        <end position="29"/>
    </location>
</feature>
<feature type="domain" description="Single-strand DNA deaminase toxin A-like C-terminal" evidence="5">
    <location>
        <begin position="442"/>
        <end position="506"/>
    </location>
</feature>
<reference evidence="6" key="2">
    <citation type="submission" date="2023-05" db="EMBL/GenBank/DDBJ databases">
        <authorList>
            <consortium name="Lawrence Berkeley National Laboratory"/>
            <person name="Steindorff A."/>
            <person name="Hensen N."/>
            <person name="Bonometti L."/>
            <person name="Westerberg I."/>
            <person name="Brannstrom I.O."/>
            <person name="Guillou S."/>
            <person name="Cros-Aarteil S."/>
            <person name="Calhoun S."/>
            <person name="Haridas S."/>
            <person name="Kuo A."/>
            <person name="Mondo S."/>
            <person name="Pangilinan J."/>
            <person name="Riley R."/>
            <person name="Labutti K."/>
            <person name="Andreopoulos B."/>
            <person name="Lipzen A."/>
            <person name="Chen C."/>
            <person name="Yanf M."/>
            <person name="Daum C."/>
            <person name="Ng V."/>
            <person name="Clum A."/>
            <person name="Ohm R."/>
            <person name="Martin F."/>
            <person name="Silar P."/>
            <person name="Natvig D."/>
            <person name="Lalanne C."/>
            <person name="Gautier V."/>
            <person name="Ament-Velasquez S.L."/>
            <person name="Kruys A."/>
            <person name="Hutchinson M.I."/>
            <person name="Powell A.J."/>
            <person name="Barry K."/>
            <person name="Miller A.N."/>
            <person name="Grigoriev I.V."/>
            <person name="Debuchy R."/>
            <person name="Gladieux P."/>
            <person name="Thoren M.H."/>
            <person name="Johannesson H."/>
        </authorList>
    </citation>
    <scope>NUCLEOTIDE SEQUENCE</scope>
    <source>
        <strain evidence="6">CBS 990.96</strain>
    </source>
</reference>
<feature type="compositionally biased region" description="Basic and acidic residues" evidence="4">
    <location>
        <begin position="314"/>
        <end position="327"/>
    </location>
</feature>
<evidence type="ECO:0000256" key="2">
    <source>
        <dbReference type="ARBA" id="ARBA00023043"/>
    </source>
</evidence>
<evidence type="ECO:0000313" key="6">
    <source>
        <dbReference type="EMBL" id="KAK4227031.1"/>
    </source>
</evidence>
<feature type="region of interest" description="Disordered" evidence="4">
    <location>
        <begin position="308"/>
        <end position="328"/>
    </location>
</feature>
<keyword evidence="1" id="KW-0677">Repeat</keyword>
<dbReference type="InterPro" id="IPR057517">
    <property type="entry name" value="SsdA-like_C"/>
</dbReference>
<keyword evidence="2 3" id="KW-0040">ANK repeat</keyword>
<dbReference type="SMART" id="SM00248">
    <property type="entry name" value="ANK"/>
    <property type="match status" value="2"/>
</dbReference>
<name>A0AAN7BNW9_9PEZI</name>
<dbReference type="EMBL" id="MU865337">
    <property type="protein sequence ID" value="KAK4227031.1"/>
    <property type="molecule type" value="Genomic_DNA"/>
</dbReference>
<feature type="compositionally biased region" description="Polar residues" evidence="4">
    <location>
        <begin position="1"/>
        <end position="17"/>
    </location>
</feature>
<dbReference type="Gene3D" id="1.25.40.20">
    <property type="entry name" value="Ankyrin repeat-containing domain"/>
    <property type="match status" value="1"/>
</dbReference>
<feature type="repeat" description="ANK" evidence="3">
    <location>
        <begin position="236"/>
        <end position="268"/>
    </location>
</feature>
<dbReference type="Proteomes" id="UP001301958">
    <property type="component" value="Unassembled WGS sequence"/>
</dbReference>